<reference evidence="6" key="1">
    <citation type="submission" date="2021-06" db="EMBL/GenBank/DDBJ databases">
        <title>Comparative genomics, transcriptomics and evolutionary studies reveal genomic signatures of adaptation to plant cell wall in hemibiotrophic fungi.</title>
        <authorList>
            <consortium name="DOE Joint Genome Institute"/>
            <person name="Baroncelli R."/>
            <person name="Diaz J.F."/>
            <person name="Benocci T."/>
            <person name="Peng M."/>
            <person name="Battaglia E."/>
            <person name="Haridas S."/>
            <person name="Andreopoulos W."/>
            <person name="Labutti K."/>
            <person name="Pangilinan J."/>
            <person name="Floch G.L."/>
            <person name="Makela M.R."/>
            <person name="Henrissat B."/>
            <person name="Grigoriev I.V."/>
            <person name="Crouch J.A."/>
            <person name="De Vries R.P."/>
            <person name="Sukno S.A."/>
            <person name="Thon M.R."/>
        </authorList>
    </citation>
    <scope>NUCLEOTIDE SEQUENCE</scope>
    <source>
        <strain evidence="6">MAFF235873</strain>
    </source>
</reference>
<protein>
    <submittedName>
        <fullName evidence="6">Thiolase-like protein</fullName>
    </submittedName>
</protein>
<dbReference type="SUPFAM" id="SSF53901">
    <property type="entry name" value="Thiolase-like"/>
    <property type="match status" value="2"/>
</dbReference>
<feature type="domain" description="Ketosynthase family 3 (KS3)" evidence="5">
    <location>
        <begin position="1"/>
        <end position="276"/>
    </location>
</feature>
<evidence type="ECO:0000256" key="3">
    <source>
        <dbReference type="RuleBase" id="RU003694"/>
    </source>
</evidence>
<dbReference type="PANTHER" id="PTHR43775:SF50">
    <property type="entry name" value="HIGHLY REDUCING POLYKETIDE SYNTHASE SRDA"/>
    <property type="match status" value="1"/>
</dbReference>
<dbReference type="GO" id="GO:0004312">
    <property type="term" value="F:fatty acid synthase activity"/>
    <property type="evidence" value="ECO:0007669"/>
    <property type="project" value="TreeGrafter"/>
</dbReference>
<dbReference type="Pfam" id="PF02801">
    <property type="entry name" value="Ketoacyl-synt_C"/>
    <property type="match status" value="1"/>
</dbReference>
<organism evidence="6 7">
    <name type="scientific">Colletotrichum zoysiae</name>
    <dbReference type="NCBI Taxonomy" id="1216348"/>
    <lineage>
        <taxon>Eukaryota</taxon>
        <taxon>Fungi</taxon>
        <taxon>Dikarya</taxon>
        <taxon>Ascomycota</taxon>
        <taxon>Pezizomycotina</taxon>
        <taxon>Sordariomycetes</taxon>
        <taxon>Hypocreomycetidae</taxon>
        <taxon>Glomerellales</taxon>
        <taxon>Glomerellaceae</taxon>
        <taxon>Colletotrichum</taxon>
        <taxon>Colletotrichum graminicola species complex</taxon>
    </lineage>
</organism>
<dbReference type="InterPro" id="IPR020841">
    <property type="entry name" value="PKS_Beta-ketoAc_synthase_dom"/>
</dbReference>
<evidence type="ECO:0000256" key="4">
    <source>
        <dbReference type="SAM" id="MobiDB-lite"/>
    </source>
</evidence>
<dbReference type="InterPro" id="IPR016039">
    <property type="entry name" value="Thiolase-like"/>
</dbReference>
<dbReference type="GO" id="GO:0006633">
    <property type="term" value="P:fatty acid biosynthetic process"/>
    <property type="evidence" value="ECO:0007669"/>
    <property type="project" value="TreeGrafter"/>
</dbReference>
<dbReference type="Gene3D" id="3.40.366.10">
    <property type="entry name" value="Malonyl-Coenzyme A Acyl Carrier Protein, domain 2"/>
    <property type="match status" value="1"/>
</dbReference>
<dbReference type="InterPro" id="IPR001227">
    <property type="entry name" value="Ac_transferase_dom_sf"/>
</dbReference>
<comment type="caution">
    <text evidence="6">The sequence shown here is derived from an EMBL/GenBank/DDBJ whole genome shotgun (WGS) entry which is preliminary data.</text>
</comment>
<dbReference type="PANTHER" id="PTHR43775">
    <property type="entry name" value="FATTY ACID SYNTHASE"/>
    <property type="match status" value="1"/>
</dbReference>
<dbReference type="PROSITE" id="PS52004">
    <property type="entry name" value="KS3_2"/>
    <property type="match status" value="1"/>
</dbReference>
<dbReference type="Pfam" id="PF16197">
    <property type="entry name" value="KAsynt_C_assoc"/>
    <property type="match status" value="1"/>
</dbReference>
<dbReference type="Pfam" id="PF00109">
    <property type="entry name" value="ketoacyl-synt"/>
    <property type="match status" value="2"/>
</dbReference>
<dbReference type="Gene3D" id="3.40.47.10">
    <property type="match status" value="3"/>
</dbReference>
<feature type="compositionally biased region" description="Basic and acidic residues" evidence="4">
    <location>
        <begin position="157"/>
        <end position="171"/>
    </location>
</feature>
<name>A0AAD9H8E8_9PEZI</name>
<keyword evidence="2" id="KW-0597">Phosphoprotein</keyword>
<dbReference type="AlphaFoldDB" id="A0AAD9H8E8"/>
<accession>A0AAD9H8E8</accession>
<dbReference type="Proteomes" id="UP001232148">
    <property type="component" value="Unassembled WGS sequence"/>
</dbReference>
<keyword evidence="7" id="KW-1185">Reference proteome</keyword>
<evidence type="ECO:0000256" key="1">
    <source>
        <dbReference type="ARBA" id="ARBA00022450"/>
    </source>
</evidence>
<comment type="similarity">
    <text evidence="3">Belongs to the thiolase-like superfamily. Beta-ketoacyl-ACP synthases family.</text>
</comment>
<dbReference type="Gene3D" id="3.30.70.3290">
    <property type="match status" value="1"/>
</dbReference>
<keyword evidence="1" id="KW-0596">Phosphopantetheine</keyword>
<dbReference type="EMBL" id="MU842968">
    <property type="protein sequence ID" value="KAK2024335.1"/>
    <property type="molecule type" value="Genomic_DNA"/>
</dbReference>
<keyword evidence="3" id="KW-0808">Transferase</keyword>
<dbReference type="SMART" id="SM00825">
    <property type="entry name" value="PKS_KS"/>
    <property type="match status" value="1"/>
</dbReference>
<dbReference type="InterPro" id="IPR050091">
    <property type="entry name" value="PKS_NRPS_Biosynth_Enz"/>
</dbReference>
<dbReference type="InterPro" id="IPR014031">
    <property type="entry name" value="Ketoacyl_synth_C"/>
</dbReference>
<evidence type="ECO:0000256" key="2">
    <source>
        <dbReference type="ARBA" id="ARBA00022553"/>
    </source>
</evidence>
<feature type="region of interest" description="Disordered" evidence="4">
    <location>
        <begin position="156"/>
        <end position="176"/>
    </location>
</feature>
<evidence type="ECO:0000259" key="5">
    <source>
        <dbReference type="PROSITE" id="PS52004"/>
    </source>
</evidence>
<proteinExistence type="inferred from homology"/>
<dbReference type="CDD" id="cd00833">
    <property type="entry name" value="PKS"/>
    <property type="match status" value="1"/>
</dbReference>
<gene>
    <name evidence="6" type="ORF">LX32DRAFT_685924</name>
</gene>
<evidence type="ECO:0000313" key="7">
    <source>
        <dbReference type="Proteomes" id="UP001232148"/>
    </source>
</evidence>
<sequence>MAPGATGVGSESSFWQMLVDKRTGQTPKVPESRFNIDAHYHEKLDRPGSFHVPGGYFLDGRPGDFDPTFFNITPVEAQWLDPQQRKTLSVTLCANHMNTAKLGILSPASTCHTFDASADGYGRAEGAGALFLKRLSDAVRDGDPIRRGHPLLGCQHTARESPTRVKEDKGESSAWPKALSRAMNDAGLKSKPLLIGALKPNIGHSEAASGIFAVMKAALIPGVALLQLLNPEIKEDDWNVRVNANTVPWPEDSAARRASVSSFGYGGTNDHVIIESVDTLYPWYRHGQPKRPAAYDHRCAVPLLLCLSAHDNATLWKNVEAGDYYAADLAHTLNLHRTMFSSRAFAIAREDRIGGAFARDALRPGTVPKRPATNAGFLFTGQGAQWTGMFQTHALTDYPLVMDIITRLDLVLQRLDPQPTFRIAEMLTSGGHGDGASRVNDCLRVKLVGSGGRADKACIGPQFRSRPEEGRMDRSRRRWKDAETSPKYMYAAVGDLTSTAEPISVDGI</sequence>
<dbReference type="InterPro" id="IPR032821">
    <property type="entry name" value="PKS_assoc"/>
</dbReference>
<evidence type="ECO:0000313" key="6">
    <source>
        <dbReference type="EMBL" id="KAK2024335.1"/>
    </source>
</evidence>
<dbReference type="InterPro" id="IPR014030">
    <property type="entry name" value="Ketoacyl_synth_N"/>
</dbReference>
<dbReference type="GO" id="GO:0044550">
    <property type="term" value="P:secondary metabolite biosynthetic process"/>
    <property type="evidence" value="ECO:0007669"/>
    <property type="project" value="TreeGrafter"/>
</dbReference>